<proteinExistence type="predicted"/>
<evidence type="ECO:0000313" key="2">
    <source>
        <dbReference type="EMBL" id="NKE61188.1"/>
    </source>
</evidence>
<dbReference type="Proteomes" id="UP001515943">
    <property type="component" value="Unassembled WGS sequence"/>
</dbReference>
<comment type="caution">
    <text evidence="2">The sequence shown here is derived from an EMBL/GenBank/DDBJ whole genome shotgun (WGS) entry which is preliminary data.</text>
</comment>
<keyword evidence="3" id="KW-1185">Reference proteome</keyword>
<evidence type="ECO:0000256" key="1">
    <source>
        <dbReference type="SAM" id="SignalP"/>
    </source>
</evidence>
<dbReference type="RefSeq" id="WP_167977839.1">
    <property type="nucleotide sequence ID" value="NZ_VSRL01000159.1"/>
</dbReference>
<sequence length="125" mass="13572">MKKTLFGLMTAVLLTGVTAAPAASANDEACGLRAFVPVRSGDNVVARGVREDCADYANVRITLVKVVKLNNVPVVWRELNLRTGNFDISASCRQQGAFNYYSHVEYVNGGGFWTSPYSQPCGRPL</sequence>
<feature type="chain" id="PRO_5046600267" description="Secreted protein" evidence="1">
    <location>
        <begin position="26"/>
        <end position="125"/>
    </location>
</feature>
<name>A0ABX1FQA8_9PSEU</name>
<keyword evidence="1" id="KW-0732">Signal</keyword>
<organism evidence="2 3">
    <name type="scientific">Lentzea indica</name>
    <dbReference type="NCBI Taxonomy" id="2604800"/>
    <lineage>
        <taxon>Bacteria</taxon>
        <taxon>Bacillati</taxon>
        <taxon>Actinomycetota</taxon>
        <taxon>Actinomycetes</taxon>
        <taxon>Pseudonocardiales</taxon>
        <taxon>Pseudonocardiaceae</taxon>
        <taxon>Lentzea</taxon>
    </lineage>
</organism>
<evidence type="ECO:0000313" key="3">
    <source>
        <dbReference type="Proteomes" id="UP001515943"/>
    </source>
</evidence>
<dbReference type="EMBL" id="VSRL01000159">
    <property type="protein sequence ID" value="NKE61188.1"/>
    <property type="molecule type" value="Genomic_DNA"/>
</dbReference>
<gene>
    <name evidence="2" type="ORF">FXN61_32210</name>
</gene>
<protein>
    <recommendedName>
        <fullName evidence="4">Secreted protein</fullName>
    </recommendedName>
</protein>
<evidence type="ECO:0008006" key="4">
    <source>
        <dbReference type="Google" id="ProtNLM"/>
    </source>
</evidence>
<accession>A0ABX1FQA8</accession>
<reference evidence="2 3" key="1">
    <citation type="submission" date="2019-08" db="EMBL/GenBank/DDBJ databases">
        <title>Lentzea from Indian Himalayas.</title>
        <authorList>
            <person name="Mandal S."/>
            <person name="Mallick Gupta A."/>
            <person name="Maiti P.K."/>
            <person name="Sarkar J."/>
            <person name="Mandal S."/>
        </authorList>
    </citation>
    <scope>NUCLEOTIDE SEQUENCE [LARGE SCALE GENOMIC DNA]</scope>
    <source>
        <strain evidence="2 3">PSKA42</strain>
    </source>
</reference>
<feature type="signal peptide" evidence="1">
    <location>
        <begin position="1"/>
        <end position="25"/>
    </location>
</feature>